<keyword evidence="1" id="KW-1188">Viral release from host cell</keyword>
<gene>
    <name evidence="4" type="ORF">UFOVP539_2</name>
</gene>
<name>A0A6J5MR03_9CAUD</name>
<evidence type="ECO:0000256" key="2">
    <source>
        <dbReference type="ARBA" id="ARBA00023009"/>
    </source>
</evidence>
<keyword evidence="1" id="KW-0118">Viral capsid assembly</keyword>
<evidence type="ECO:0000256" key="1">
    <source>
        <dbReference type="ARBA" id="ARBA00022950"/>
    </source>
</evidence>
<keyword evidence="2" id="KW-1162">Viral penetration into host cytoplasm</keyword>
<keyword evidence="3" id="KW-0231">Viral genome packaging</keyword>
<dbReference type="Gene3D" id="3.30.1120.70">
    <property type="match status" value="1"/>
</dbReference>
<organism evidence="4">
    <name type="scientific">uncultured Caudovirales phage</name>
    <dbReference type="NCBI Taxonomy" id="2100421"/>
    <lineage>
        <taxon>Viruses</taxon>
        <taxon>Duplodnaviria</taxon>
        <taxon>Heunggongvirae</taxon>
        <taxon>Uroviricota</taxon>
        <taxon>Caudoviricetes</taxon>
        <taxon>Peduoviridae</taxon>
        <taxon>Maltschvirus</taxon>
        <taxon>Maltschvirus maltsch</taxon>
    </lineage>
</organism>
<dbReference type="Gene3D" id="1.20.1270.210">
    <property type="match status" value="1"/>
</dbReference>
<keyword evidence="2" id="KW-1171">Viral genome ejection through host cell envelope</keyword>
<proteinExistence type="predicted"/>
<dbReference type="Gene3D" id="3.40.140.120">
    <property type="match status" value="1"/>
</dbReference>
<keyword evidence="2" id="KW-1160">Virus entry into host cell</keyword>
<evidence type="ECO:0000313" key="4">
    <source>
        <dbReference type="EMBL" id="CAB4149128.1"/>
    </source>
</evidence>
<dbReference type="EMBL" id="LR796513">
    <property type="protein sequence ID" value="CAB4149128.1"/>
    <property type="molecule type" value="Genomic_DNA"/>
</dbReference>
<sequence length="365" mass="40661">MGLFDRKPRVLEAQANPQIMGDAFYASNYYYSPSVTRQAAMSVPSVKRCRDLLCTVGTIPLEYKKMSTGEEIPSPRWVKQLSKHQPQFVTLSYCVDSLLFFGQAFLEITETYQEDNRPAVMEWVANTRVTTEVDPYGQFVTQYLVDGKPRPMSGLGSLITIQGFNEGILTTGARTIQAAIDVERAAAVAASSPMPTGYIRNSGADLPPQEVQGLLAAWKQARLNRSTAYLTSTLEYSPVSFSPKDMLYTEAIQNLATEISRLAGIPAYYLSADMNTSMNYSNIIDERKNLVLLAFQPYISAIEQRLSMDDISTAGHYVKFDLDSTLLRVEPMERLLVLEKMLSLGLITTEQAMEMEDLTPNGSDD</sequence>
<protein>
    <submittedName>
        <fullName evidence="4">Portal_HK97, phage portal protein, HK97 family</fullName>
    </submittedName>
</protein>
<dbReference type="Pfam" id="PF04860">
    <property type="entry name" value="Phage_portal"/>
    <property type="match status" value="1"/>
</dbReference>
<evidence type="ECO:0000256" key="3">
    <source>
        <dbReference type="ARBA" id="ARBA00023219"/>
    </source>
</evidence>
<dbReference type="InterPro" id="IPR006944">
    <property type="entry name" value="Phage/GTA_portal"/>
</dbReference>
<accession>A0A6J5MR03</accession>
<reference evidence="4" key="1">
    <citation type="submission" date="2020-04" db="EMBL/GenBank/DDBJ databases">
        <authorList>
            <person name="Chiriac C."/>
            <person name="Salcher M."/>
            <person name="Ghai R."/>
            <person name="Kavagutti S V."/>
        </authorList>
    </citation>
    <scope>NUCLEOTIDE SEQUENCE</scope>
</reference>